<dbReference type="Pfam" id="PF13639">
    <property type="entry name" value="zf-RING_2"/>
    <property type="match status" value="1"/>
</dbReference>
<evidence type="ECO:0000313" key="7">
    <source>
        <dbReference type="Proteomes" id="UP001188597"/>
    </source>
</evidence>
<protein>
    <recommendedName>
        <fullName evidence="5">RING-type domain-containing protein</fullName>
    </recommendedName>
</protein>
<keyword evidence="1" id="KW-0479">Metal-binding</keyword>
<evidence type="ECO:0000313" key="6">
    <source>
        <dbReference type="EMBL" id="KAK3036721.1"/>
    </source>
</evidence>
<dbReference type="GO" id="GO:0008270">
    <property type="term" value="F:zinc ion binding"/>
    <property type="evidence" value="ECO:0007669"/>
    <property type="project" value="UniProtKB-KW"/>
</dbReference>
<dbReference type="InterPro" id="IPR013083">
    <property type="entry name" value="Znf_RING/FYVE/PHD"/>
</dbReference>
<evidence type="ECO:0000256" key="2">
    <source>
        <dbReference type="ARBA" id="ARBA00022771"/>
    </source>
</evidence>
<dbReference type="PROSITE" id="PS50089">
    <property type="entry name" value="ZF_RING_2"/>
    <property type="match status" value="1"/>
</dbReference>
<dbReference type="GO" id="GO:0016567">
    <property type="term" value="P:protein ubiquitination"/>
    <property type="evidence" value="ECO:0007669"/>
    <property type="project" value="TreeGrafter"/>
</dbReference>
<dbReference type="PANTHER" id="PTHR45969">
    <property type="entry name" value="RING ZINC FINGER PROTEIN-RELATED"/>
    <property type="match status" value="1"/>
</dbReference>
<dbReference type="CDD" id="cd23123">
    <property type="entry name" value="RING-H2_RHA2B"/>
    <property type="match status" value="1"/>
</dbReference>
<dbReference type="PANTHER" id="PTHR45969:SF5">
    <property type="entry name" value="E3 UBIQUITIN-PROTEIN LIGASE RHA2A"/>
    <property type="match status" value="1"/>
</dbReference>
<reference evidence="6" key="1">
    <citation type="submission" date="2022-12" db="EMBL/GenBank/DDBJ databases">
        <title>Draft genome assemblies for two species of Escallonia (Escalloniales).</title>
        <authorList>
            <person name="Chanderbali A."/>
            <person name="Dervinis C."/>
            <person name="Anghel I."/>
            <person name="Soltis D."/>
            <person name="Soltis P."/>
            <person name="Zapata F."/>
        </authorList>
    </citation>
    <scope>NUCLEOTIDE SEQUENCE</scope>
    <source>
        <strain evidence="6">UCBG64.0493</strain>
        <tissue evidence="6">Leaf</tissue>
    </source>
</reference>
<dbReference type="InterPro" id="IPR001841">
    <property type="entry name" value="Znf_RING"/>
</dbReference>
<comment type="caution">
    <text evidence="6">The sequence shown here is derived from an EMBL/GenBank/DDBJ whole genome shotgun (WGS) entry which is preliminary data.</text>
</comment>
<keyword evidence="7" id="KW-1185">Reference proteome</keyword>
<name>A0AA89BM91_9ASTE</name>
<evidence type="ECO:0000256" key="1">
    <source>
        <dbReference type="ARBA" id="ARBA00022723"/>
    </source>
</evidence>
<proteinExistence type="predicted"/>
<dbReference type="Gene3D" id="3.30.40.10">
    <property type="entry name" value="Zinc/RING finger domain, C3HC4 (zinc finger)"/>
    <property type="match status" value="1"/>
</dbReference>
<evidence type="ECO:0000259" key="5">
    <source>
        <dbReference type="PROSITE" id="PS50089"/>
    </source>
</evidence>
<keyword evidence="3" id="KW-0862">Zinc</keyword>
<feature type="domain" description="RING-type" evidence="5">
    <location>
        <begin position="90"/>
        <end position="132"/>
    </location>
</feature>
<dbReference type="AlphaFoldDB" id="A0AA89BM91"/>
<organism evidence="6 7">
    <name type="scientific">Escallonia herrerae</name>
    <dbReference type="NCBI Taxonomy" id="1293975"/>
    <lineage>
        <taxon>Eukaryota</taxon>
        <taxon>Viridiplantae</taxon>
        <taxon>Streptophyta</taxon>
        <taxon>Embryophyta</taxon>
        <taxon>Tracheophyta</taxon>
        <taxon>Spermatophyta</taxon>
        <taxon>Magnoliopsida</taxon>
        <taxon>eudicotyledons</taxon>
        <taxon>Gunneridae</taxon>
        <taxon>Pentapetalae</taxon>
        <taxon>asterids</taxon>
        <taxon>campanulids</taxon>
        <taxon>Escalloniales</taxon>
        <taxon>Escalloniaceae</taxon>
        <taxon>Escallonia</taxon>
    </lineage>
</organism>
<dbReference type="SMART" id="SM00184">
    <property type="entry name" value="RING"/>
    <property type="match status" value="1"/>
</dbReference>
<accession>A0AA89BM91</accession>
<dbReference type="Proteomes" id="UP001188597">
    <property type="component" value="Unassembled WGS sequence"/>
</dbReference>
<keyword evidence="2 4" id="KW-0863">Zinc-finger</keyword>
<evidence type="ECO:0000256" key="3">
    <source>
        <dbReference type="ARBA" id="ARBA00022833"/>
    </source>
</evidence>
<gene>
    <name evidence="6" type="ORF">RJ639_030545</name>
</gene>
<dbReference type="GO" id="GO:0061630">
    <property type="term" value="F:ubiquitin protein ligase activity"/>
    <property type="evidence" value="ECO:0007669"/>
    <property type="project" value="TreeGrafter"/>
</dbReference>
<dbReference type="SUPFAM" id="SSF57850">
    <property type="entry name" value="RING/U-box"/>
    <property type="match status" value="1"/>
</dbReference>
<sequence>MGLHSQLNDVAPDSFPILLVATIATAVRYLRSLLCTVFHSVGPSRLDPGEVDDGLVKAVGSGLAGLVVLAEQLGQNRALSYRHEEGAGSCVVCLNRLAGGDRVRRLACRHVFHKECLDGWLDHLNFNCPLCRSPVVPNERVALAGRRVTGDLLACYWNIK</sequence>
<evidence type="ECO:0000256" key="4">
    <source>
        <dbReference type="PROSITE-ProRule" id="PRU00175"/>
    </source>
</evidence>
<dbReference type="EMBL" id="JAVXUP010000140">
    <property type="protein sequence ID" value="KAK3036721.1"/>
    <property type="molecule type" value="Genomic_DNA"/>
</dbReference>